<feature type="compositionally biased region" description="Basic and acidic residues" evidence="1">
    <location>
        <begin position="177"/>
        <end position="189"/>
    </location>
</feature>
<evidence type="ECO:0000256" key="1">
    <source>
        <dbReference type="SAM" id="MobiDB-lite"/>
    </source>
</evidence>
<proteinExistence type="predicted"/>
<reference evidence="2" key="2">
    <citation type="submission" date="2023-02" db="EMBL/GenBank/DDBJ databases">
        <authorList>
            <person name="Swenson N.G."/>
            <person name="Wegrzyn J.L."/>
            <person name="Mcevoy S.L."/>
        </authorList>
    </citation>
    <scope>NUCLEOTIDE SEQUENCE</scope>
    <source>
        <strain evidence="2">91603</strain>
        <tissue evidence="2">Leaf</tissue>
    </source>
</reference>
<feature type="compositionally biased region" description="Basic and acidic residues" evidence="1">
    <location>
        <begin position="196"/>
        <end position="209"/>
    </location>
</feature>
<dbReference type="Proteomes" id="UP001064489">
    <property type="component" value="Chromosome 10"/>
</dbReference>
<accession>A0AAD5IN08</accession>
<gene>
    <name evidence="2" type="ORF">LWI28_014766</name>
</gene>
<sequence length="295" mass="33601">MTWKGTYEVEEWLSRSVVGALKKFGSVEDVNQKLDDRGFVFSSTFLGGHNIVWTFQSQCEKDGFINNRLLWKECLYEGDLMGEVLWIDKDTEFKQRLDAGKMLVLKRLRQASESKVTVKDGSHVFQVKLVECLTPVSKEWISKHLGLRPSFSNLNCIPDRVGSDKVWSVSRGFSNEEERRPDLDRDGGREALIVNSKDKKESRKGIRERSMRSPIFVRKEVCGGKVLLEKGKDQCCQKLTTTYKQKKGNGVIKIGTQRKSEYRSSSEESEYSSSGSESEDGPVVNGLWLKGECYN</sequence>
<protein>
    <submittedName>
        <fullName evidence="2">Uncharacterized protein</fullName>
    </submittedName>
</protein>
<evidence type="ECO:0000313" key="2">
    <source>
        <dbReference type="EMBL" id="KAI9165470.1"/>
    </source>
</evidence>
<name>A0AAD5IN08_ACENE</name>
<keyword evidence="3" id="KW-1185">Reference proteome</keyword>
<dbReference type="EMBL" id="JAJSOW010000105">
    <property type="protein sequence ID" value="KAI9165470.1"/>
    <property type="molecule type" value="Genomic_DNA"/>
</dbReference>
<comment type="caution">
    <text evidence="2">The sequence shown here is derived from an EMBL/GenBank/DDBJ whole genome shotgun (WGS) entry which is preliminary data.</text>
</comment>
<feature type="region of interest" description="Disordered" evidence="1">
    <location>
        <begin position="177"/>
        <end position="209"/>
    </location>
</feature>
<evidence type="ECO:0000313" key="3">
    <source>
        <dbReference type="Proteomes" id="UP001064489"/>
    </source>
</evidence>
<dbReference type="AlphaFoldDB" id="A0AAD5IN08"/>
<feature type="region of interest" description="Disordered" evidence="1">
    <location>
        <begin position="251"/>
        <end position="285"/>
    </location>
</feature>
<organism evidence="2 3">
    <name type="scientific">Acer negundo</name>
    <name type="common">Box elder</name>
    <dbReference type="NCBI Taxonomy" id="4023"/>
    <lineage>
        <taxon>Eukaryota</taxon>
        <taxon>Viridiplantae</taxon>
        <taxon>Streptophyta</taxon>
        <taxon>Embryophyta</taxon>
        <taxon>Tracheophyta</taxon>
        <taxon>Spermatophyta</taxon>
        <taxon>Magnoliopsida</taxon>
        <taxon>eudicotyledons</taxon>
        <taxon>Gunneridae</taxon>
        <taxon>Pentapetalae</taxon>
        <taxon>rosids</taxon>
        <taxon>malvids</taxon>
        <taxon>Sapindales</taxon>
        <taxon>Sapindaceae</taxon>
        <taxon>Hippocastanoideae</taxon>
        <taxon>Acereae</taxon>
        <taxon>Acer</taxon>
    </lineage>
</organism>
<reference evidence="2" key="1">
    <citation type="journal article" date="2022" name="Plant J.">
        <title>Strategies of tolerance reflected in two North American maple genomes.</title>
        <authorList>
            <person name="McEvoy S.L."/>
            <person name="Sezen U.U."/>
            <person name="Trouern-Trend A."/>
            <person name="McMahon S.M."/>
            <person name="Schaberg P.G."/>
            <person name="Yang J."/>
            <person name="Wegrzyn J.L."/>
            <person name="Swenson N.G."/>
        </authorList>
    </citation>
    <scope>NUCLEOTIDE SEQUENCE</scope>
    <source>
        <strain evidence="2">91603</strain>
    </source>
</reference>